<evidence type="ECO:0000313" key="10">
    <source>
        <dbReference type="EMBL" id="NXI82870.1"/>
    </source>
</evidence>
<dbReference type="Pfam" id="PF14798">
    <property type="entry name" value="Ca_hom_mod"/>
    <property type="match status" value="1"/>
</dbReference>
<protein>
    <submittedName>
        <fullName evidence="10">CAHM6 protein</fullName>
    </submittedName>
</protein>
<comment type="similarity">
    <text evidence="2">Belongs to the CALHM family.</text>
</comment>
<evidence type="ECO:0000256" key="9">
    <source>
        <dbReference type="SAM" id="Phobius"/>
    </source>
</evidence>
<proteinExistence type="inferred from homology"/>
<reference evidence="10 11" key="1">
    <citation type="submission" date="2019-09" db="EMBL/GenBank/DDBJ databases">
        <title>Bird 10,000 Genomes (B10K) Project - Family phase.</title>
        <authorList>
            <person name="Zhang G."/>
        </authorList>
    </citation>
    <scope>NUCLEOTIDE SEQUENCE [LARGE SCALE GENOMIC DNA]</scope>
    <source>
        <strain evidence="10">B10K-DU-001-49</strain>
        <tissue evidence="10">Muscle</tissue>
    </source>
</reference>
<dbReference type="PANTHER" id="PTHR32261:SF4">
    <property type="entry name" value="CALCIUM HOMEOSTASIS MODULATOR PROTEIN 6"/>
    <property type="match status" value="1"/>
</dbReference>
<evidence type="ECO:0000256" key="8">
    <source>
        <dbReference type="ARBA" id="ARBA00023303"/>
    </source>
</evidence>
<comment type="subcellular location">
    <subcellularLocation>
        <location evidence="1">Membrane</location>
        <topology evidence="1">Multi-pass membrane protein</topology>
    </subcellularLocation>
</comment>
<dbReference type="EMBL" id="VXAC01004729">
    <property type="protein sequence ID" value="NXI82870.1"/>
    <property type="molecule type" value="Genomic_DNA"/>
</dbReference>
<feature type="non-terminal residue" evidence="10">
    <location>
        <position position="276"/>
    </location>
</feature>
<evidence type="ECO:0000256" key="1">
    <source>
        <dbReference type="ARBA" id="ARBA00004141"/>
    </source>
</evidence>
<evidence type="ECO:0000256" key="4">
    <source>
        <dbReference type="ARBA" id="ARBA00022692"/>
    </source>
</evidence>
<keyword evidence="11" id="KW-1185">Reference proteome</keyword>
<name>A0A7K9WD88_9PASS</name>
<evidence type="ECO:0000313" key="11">
    <source>
        <dbReference type="Proteomes" id="UP000561178"/>
    </source>
</evidence>
<dbReference type="GO" id="GO:1904669">
    <property type="term" value="P:ATP export"/>
    <property type="evidence" value="ECO:0007669"/>
    <property type="project" value="UniProtKB-ARBA"/>
</dbReference>
<keyword evidence="3" id="KW-0813">Transport</keyword>
<dbReference type="GO" id="GO:0005886">
    <property type="term" value="C:plasma membrane"/>
    <property type="evidence" value="ECO:0007669"/>
    <property type="project" value="TreeGrafter"/>
</dbReference>
<evidence type="ECO:0000256" key="2">
    <source>
        <dbReference type="ARBA" id="ARBA00008497"/>
    </source>
</evidence>
<organism evidence="10 11">
    <name type="scientific">Rhipidura dahli</name>
    <dbReference type="NCBI Taxonomy" id="667186"/>
    <lineage>
        <taxon>Eukaryota</taxon>
        <taxon>Metazoa</taxon>
        <taxon>Chordata</taxon>
        <taxon>Craniata</taxon>
        <taxon>Vertebrata</taxon>
        <taxon>Euteleostomi</taxon>
        <taxon>Archelosauria</taxon>
        <taxon>Archosauria</taxon>
        <taxon>Dinosauria</taxon>
        <taxon>Saurischia</taxon>
        <taxon>Theropoda</taxon>
        <taxon>Coelurosauria</taxon>
        <taxon>Aves</taxon>
        <taxon>Neognathae</taxon>
        <taxon>Neoaves</taxon>
        <taxon>Telluraves</taxon>
        <taxon>Australaves</taxon>
        <taxon>Passeriformes</taxon>
        <taxon>Rhipiduridae</taxon>
        <taxon>Rhipidura</taxon>
    </lineage>
</organism>
<keyword evidence="4 9" id="KW-0812">Transmembrane</keyword>
<feature type="non-terminal residue" evidence="10">
    <location>
        <position position="1"/>
    </location>
</feature>
<dbReference type="AlphaFoldDB" id="A0A7K9WD88"/>
<dbReference type="Proteomes" id="UP000561178">
    <property type="component" value="Unassembled WGS sequence"/>
</dbReference>
<dbReference type="InterPro" id="IPR029569">
    <property type="entry name" value="CALHM"/>
</dbReference>
<dbReference type="PANTHER" id="PTHR32261">
    <property type="entry name" value="CALCIUM HOMEOSTASIS MODULATOR PROTEIN"/>
    <property type="match status" value="1"/>
</dbReference>
<keyword evidence="7 9" id="KW-0472">Membrane</keyword>
<feature type="transmembrane region" description="Helical" evidence="9">
    <location>
        <begin position="47"/>
        <end position="68"/>
    </location>
</feature>
<sequence>MDGLREALDFIRHQTILGYSAVSLLTAASQHVFSSVVFKCPCNSRNMMYGSFFLLMPAFILLLLGFAVNTRMWHQLTGSCSRQKDCRPWGTCAHFCQVLAPVAAKALVAPLTWIAVALLGANFYECAASGSSLIKHLFCKDKGSECQEKLFKIPCNETISAEISSERFSFQAQSQLIGWVLIASIMTVALVSKCVSLSCSSVSNLQLMFWKIYSKEEEEVFEIKAKEDARKLAERNTNCFFKATDPAPFPIPSKKEWQKISLFCTFDSQEVYYNMI</sequence>
<evidence type="ECO:0000256" key="3">
    <source>
        <dbReference type="ARBA" id="ARBA00022448"/>
    </source>
</evidence>
<evidence type="ECO:0000256" key="7">
    <source>
        <dbReference type="ARBA" id="ARBA00023136"/>
    </source>
</evidence>
<evidence type="ECO:0000256" key="5">
    <source>
        <dbReference type="ARBA" id="ARBA00022989"/>
    </source>
</evidence>
<accession>A0A7K9WD88</accession>
<keyword evidence="6" id="KW-0406">Ion transport</keyword>
<gene>
    <name evidence="10" type="primary">Calhm6</name>
    <name evidence="10" type="ORF">RHIDAH_R13930</name>
</gene>
<evidence type="ECO:0000256" key="6">
    <source>
        <dbReference type="ARBA" id="ARBA00023065"/>
    </source>
</evidence>
<keyword evidence="5 9" id="KW-1133">Transmembrane helix</keyword>
<keyword evidence="8" id="KW-0407">Ion channel</keyword>
<comment type="caution">
    <text evidence="10">The sequence shown here is derived from an EMBL/GenBank/DDBJ whole genome shotgun (WGS) entry which is preliminary data.</text>
</comment>
<dbReference type="GO" id="GO:0005261">
    <property type="term" value="F:monoatomic cation channel activity"/>
    <property type="evidence" value="ECO:0007669"/>
    <property type="project" value="TreeGrafter"/>
</dbReference>